<dbReference type="AlphaFoldDB" id="A0A2J7YNN6"/>
<name>A0A2J7YNN6_STRMQ</name>
<keyword evidence="2" id="KW-1185">Reference proteome</keyword>
<evidence type="ECO:0000313" key="1">
    <source>
        <dbReference type="EMBL" id="PNG89650.1"/>
    </source>
</evidence>
<accession>A0A2J7YNN6</accession>
<protein>
    <submittedName>
        <fullName evidence="1">Uncharacterized protein</fullName>
    </submittedName>
</protein>
<dbReference type="RefSeq" id="WP_250851035.1">
    <property type="nucleotide sequence ID" value="NZ_LJIW01000002.1"/>
</dbReference>
<evidence type="ECO:0000313" key="2">
    <source>
        <dbReference type="Proteomes" id="UP000236520"/>
    </source>
</evidence>
<dbReference type="EMBL" id="LJIW01000002">
    <property type="protein sequence ID" value="PNG89650.1"/>
    <property type="molecule type" value="Genomic_DNA"/>
</dbReference>
<comment type="caution">
    <text evidence="1">The sequence shown here is derived from an EMBL/GenBank/DDBJ whole genome shotgun (WGS) entry which is preliminary data.</text>
</comment>
<gene>
    <name evidence="1" type="ORF">SMF913_25115</name>
</gene>
<proteinExistence type="predicted"/>
<reference evidence="1 2" key="1">
    <citation type="submission" date="2015-09" db="EMBL/GenBank/DDBJ databases">
        <title>Genome sequence, genome mining and natural product profiling of a biocontrol bacterium Streptomyces malaysiensis F913.</title>
        <authorList>
            <person name="Xu Y."/>
            <person name="Wei J."/>
            <person name="Xie J."/>
            <person name="Li T."/>
            <person name="Zhou Z."/>
        </authorList>
    </citation>
    <scope>NUCLEOTIDE SEQUENCE [LARGE SCALE GENOMIC DNA]</scope>
    <source>
        <strain evidence="1 2">F913</strain>
    </source>
</reference>
<organism evidence="1 2">
    <name type="scientific">Streptomyces malaysiensis</name>
    <dbReference type="NCBI Taxonomy" id="92644"/>
    <lineage>
        <taxon>Bacteria</taxon>
        <taxon>Bacillati</taxon>
        <taxon>Actinomycetota</taxon>
        <taxon>Actinomycetes</taxon>
        <taxon>Kitasatosporales</taxon>
        <taxon>Streptomycetaceae</taxon>
        <taxon>Streptomyces</taxon>
        <taxon>Streptomyces violaceusniger group</taxon>
    </lineage>
</organism>
<dbReference type="Proteomes" id="UP000236520">
    <property type="component" value="Unassembled WGS sequence"/>
</dbReference>
<sequence length="73" mass="7457">MADSVRDAVLGSVLVQPQRSRAGDLAGKAAVHAIALKALLGDGVRHLTPGERALLGELLDRIADDGTAAETAD</sequence>